<comment type="caution">
    <text evidence="2">The sequence shown here is derived from an EMBL/GenBank/DDBJ whole genome shotgun (WGS) entry which is preliminary data.</text>
</comment>
<name>A0ABM8YAG6_9BACI</name>
<proteinExistence type="predicted"/>
<evidence type="ECO:0000313" key="3">
    <source>
        <dbReference type="Proteomes" id="UP000789423"/>
    </source>
</evidence>
<keyword evidence="3" id="KW-1185">Reference proteome</keyword>
<feature type="transmembrane region" description="Helical" evidence="1">
    <location>
        <begin position="37"/>
        <end position="55"/>
    </location>
</feature>
<keyword evidence="1" id="KW-0812">Transmembrane</keyword>
<dbReference type="EMBL" id="CAKJTI010000007">
    <property type="protein sequence ID" value="CAG9612686.1"/>
    <property type="molecule type" value="Genomic_DNA"/>
</dbReference>
<dbReference type="RefSeq" id="WP_230574827.1">
    <property type="nucleotide sequence ID" value="NZ_CAKJTI010000007.1"/>
</dbReference>
<feature type="transmembrane region" description="Helical" evidence="1">
    <location>
        <begin position="75"/>
        <end position="92"/>
    </location>
</feature>
<protein>
    <recommendedName>
        <fullName evidence="4">Transmembrane protein</fullName>
    </recommendedName>
</protein>
<evidence type="ECO:0008006" key="4">
    <source>
        <dbReference type="Google" id="ProtNLM"/>
    </source>
</evidence>
<dbReference type="Proteomes" id="UP000789423">
    <property type="component" value="Unassembled WGS sequence"/>
</dbReference>
<keyword evidence="1" id="KW-1133">Transmembrane helix</keyword>
<evidence type="ECO:0000256" key="1">
    <source>
        <dbReference type="SAM" id="Phobius"/>
    </source>
</evidence>
<organism evidence="2 3">
    <name type="scientific">Bacillus rhizoplanae</name>
    <dbReference type="NCBI Taxonomy" id="2880966"/>
    <lineage>
        <taxon>Bacteria</taxon>
        <taxon>Bacillati</taxon>
        <taxon>Bacillota</taxon>
        <taxon>Bacilli</taxon>
        <taxon>Bacillales</taxon>
        <taxon>Bacillaceae</taxon>
        <taxon>Bacillus</taxon>
    </lineage>
</organism>
<evidence type="ECO:0000313" key="2">
    <source>
        <dbReference type="EMBL" id="CAG9612686.1"/>
    </source>
</evidence>
<gene>
    <name evidence="2" type="ORF">BACCIP111899_01863</name>
</gene>
<accession>A0ABM8YAG6</accession>
<sequence>MEMEQGVLPLLIHGATIFLMVSFVIAALLWWKTECGVYGWFFSHLIFLSFGIAAWVHILQEPSVGEGFESENNSLYIGIAGLSWGVSMLLFIKGMQGIAKLVK</sequence>
<reference evidence="2 3" key="1">
    <citation type="submission" date="2021-10" db="EMBL/GenBank/DDBJ databases">
        <authorList>
            <person name="Criscuolo A."/>
        </authorList>
    </citation>
    <scope>NUCLEOTIDE SEQUENCE [LARGE SCALE GENOMIC DNA]</scope>
    <source>
        <strain evidence="3">CIP 111899</strain>
    </source>
</reference>
<feature type="transmembrane region" description="Helical" evidence="1">
    <location>
        <begin position="6"/>
        <end position="30"/>
    </location>
</feature>
<keyword evidence="1" id="KW-0472">Membrane</keyword>